<feature type="chain" id="PRO_5044805914" evidence="4">
    <location>
        <begin position="24"/>
        <end position="132"/>
    </location>
</feature>
<proteinExistence type="predicted"/>
<dbReference type="Gene3D" id="3.80.10.10">
    <property type="entry name" value="Ribonuclease Inhibitor"/>
    <property type="match status" value="1"/>
</dbReference>
<keyword evidence="7" id="KW-1185">Reference proteome</keyword>
<sequence length="132" mass="14856">MGQTGVLVRIFLLHLAFNFTVNACTQSDWAALLSFKTALNELYLGIFNTWSGTDCCDNWYGIDCDPDTKRVTDNILRGESKDPVLEKVGRSGYMTGLLFPFLYQLDRLTTLVVVNWKAIFGETPTCLTTFPN</sequence>
<keyword evidence="2 4" id="KW-0732">Signal</keyword>
<dbReference type="InterPro" id="IPR032675">
    <property type="entry name" value="LRR_dom_sf"/>
</dbReference>
<protein>
    <submittedName>
        <fullName evidence="6">Leucine-rich repeat (LRR) family protein</fullName>
    </submittedName>
</protein>
<evidence type="ECO:0000256" key="3">
    <source>
        <dbReference type="ARBA" id="ARBA00022737"/>
    </source>
</evidence>
<feature type="signal peptide" evidence="4">
    <location>
        <begin position="1"/>
        <end position="23"/>
    </location>
</feature>
<dbReference type="EMBL" id="JBFOLJ010000018">
    <property type="protein sequence ID" value="KAL2464005.1"/>
    <property type="molecule type" value="Genomic_DNA"/>
</dbReference>
<dbReference type="InterPro" id="IPR053211">
    <property type="entry name" value="DNA_repair-toleration"/>
</dbReference>
<accession>A0ABD1PJC7</accession>
<keyword evidence="3" id="KW-0677">Repeat</keyword>
<evidence type="ECO:0000313" key="7">
    <source>
        <dbReference type="Proteomes" id="UP001604277"/>
    </source>
</evidence>
<keyword evidence="1" id="KW-0433">Leucine-rich repeat</keyword>
<name>A0ABD1PJC7_9LAMI</name>
<feature type="domain" description="Leucine-rich repeat-containing N-terminal plant-type" evidence="5">
    <location>
        <begin position="27"/>
        <end position="65"/>
    </location>
</feature>
<evidence type="ECO:0000313" key="6">
    <source>
        <dbReference type="EMBL" id="KAL2464005.1"/>
    </source>
</evidence>
<dbReference type="InterPro" id="IPR013210">
    <property type="entry name" value="LRR_N_plant-typ"/>
</dbReference>
<dbReference type="PANTHER" id="PTHR48060:SF23">
    <property type="entry name" value="DNA-DAMAGE-REPAIR_TOLERATION PROTEIN DRT100-LIKE"/>
    <property type="match status" value="1"/>
</dbReference>
<reference evidence="7" key="1">
    <citation type="submission" date="2024-07" db="EMBL/GenBank/DDBJ databases">
        <title>Two chromosome-level genome assemblies of Korean endemic species Abeliophyllum distichum and Forsythia ovata (Oleaceae).</title>
        <authorList>
            <person name="Jang H."/>
        </authorList>
    </citation>
    <scope>NUCLEOTIDE SEQUENCE [LARGE SCALE GENOMIC DNA]</scope>
</reference>
<evidence type="ECO:0000256" key="4">
    <source>
        <dbReference type="SAM" id="SignalP"/>
    </source>
</evidence>
<dbReference type="PANTHER" id="PTHR48060">
    <property type="entry name" value="DNA DAMAGE-REPAIR/TOLERATION PROTEIN DRT100"/>
    <property type="match status" value="1"/>
</dbReference>
<organism evidence="6 7">
    <name type="scientific">Forsythia ovata</name>
    <dbReference type="NCBI Taxonomy" id="205694"/>
    <lineage>
        <taxon>Eukaryota</taxon>
        <taxon>Viridiplantae</taxon>
        <taxon>Streptophyta</taxon>
        <taxon>Embryophyta</taxon>
        <taxon>Tracheophyta</taxon>
        <taxon>Spermatophyta</taxon>
        <taxon>Magnoliopsida</taxon>
        <taxon>eudicotyledons</taxon>
        <taxon>Gunneridae</taxon>
        <taxon>Pentapetalae</taxon>
        <taxon>asterids</taxon>
        <taxon>lamiids</taxon>
        <taxon>Lamiales</taxon>
        <taxon>Oleaceae</taxon>
        <taxon>Forsythieae</taxon>
        <taxon>Forsythia</taxon>
    </lineage>
</organism>
<evidence type="ECO:0000256" key="1">
    <source>
        <dbReference type="ARBA" id="ARBA00022614"/>
    </source>
</evidence>
<dbReference type="Pfam" id="PF08263">
    <property type="entry name" value="LRRNT_2"/>
    <property type="match status" value="1"/>
</dbReference>
<evidence type="ECO:0000259" key="5">
    <source>
        <dbReference type="Pfam" id="PF08263"/>
    </source>
</evidence>
<gene>
    <name evidence="6" type="ORF">Fot_51961</name>
</gene>
<dbReference type="Proteomes" id="UP001604277">
    <property type="component" value="Unassembled WGS sequence"/>
</dbReference>
<dbReference type="AlphaFoldDB" id="A0ABD1PJC7"/>
<comment type="caution">
    <text evidence="6">The sequence shown here is derived from an EMBL/GenBank/DDBJ whole genome shotgun (WGS) entry which is preliminary data.</text>
</comment>
<evidence type="ECO:0000256" key="2">
    <source>
        <dbReference type="ARBA" id="ARBA00022729"/>
    </source>
</evidence>